<sequence>MSASALAPAFDSSTFAPANSDGQAHPRPLKAPPLNTVPSTPGPEFPGGYPRNSVVFATNKWDHADQQKDNTQGSSLLATAKTYVAAPAAYLPSAVTSYFPDVSVSNASSSSSTDSDTDTTPNADGSPNTVGVHTPYPRAGPPLNTDGSMSVASDFSTRAYAGSGSSRGLTSVQSDFPASSAASDSDTYTMSDARAQQHPYAGNASSPPSSETAPPAVSEPPATADVTPLPSVAPFATLLASNTKPHPAPTTTPPGQTASPSPIPPAYPSTPSGSGSNASGPSTPPSSPGSPKKLGSGFFATLRRGKAAAPPSSFGAGAGARGSLDSSDPNSTSTAPATTGTTNGNGHARGASLDSGSPSTNANAQTSARKPSLLRTLRGEAKVLNGKMRRDPGRVEAGRRMLSGTA</sequence>
<feature type="compositionally biased region" description="Polar residues" evidence="1">
    <location>
        <begin position="354"/>
        <end position="369"/>
    </location>
</feature>
<feature type="compositionally biased region" description="Low complexity" evidence="1">
    <location>
        <begin position="174"/>
        <end position="193"/>
    </location>
</feature>
<evidence type="ECO:0000313" key="3">
    <source>
        <dbReference type="Proteomes" id="UP001215280"/>
    </source>
</evidence>
<proteinExistence type="predicted"/>
<dbReference type="EMBL" id="JARJLG010000162">
    <property type="protein sequence ID" value="KAJ7734354.1"/>
    <property type="molecule type" value="Genomic_DNA"/>
</dbReference>
<keyword evidence="3" id="KW-1185">Reference proteome</keyword>
<feature type="compositionally biased region" description="Polar residues" evidence="1">
    <location>
        <begin position="163"/>
        <end position="173"/>
    </location>
</feature>
<dbReference type="AlphaFoldDB" id="A0AAD7I3T3"/>
<feature type="compositionally biased region" description="Low complexity" evidence="1">
    <location>
        <begin position="204"/>
        <end position="224"/>
    </location>
</feature>
<feature type="region of interest" description="Disordered" evidence="1">
    <location>
        <begin position="1"/>
        <end position="51"/>
    </location>
</feature>
<name>A0AAD7I3T3_9AGAR</name>
<feature type="region of interest" description="Disordered" evidence="1">
    <location>
        <begin position="104"/>
        <end position="406"/>
    </location>
</feature>
<feature type="compositionally biased region" description="Polar residues" evidence="1">
    <location>
        <begin position="145"/>
        <end position="156"/>
    </location>
</feature>
<accession>A0AAD7I3T3</accession>
<protein>
    <submittedName>
        <fullName evidence="2">Uncharacterized protein</fullName>
    </submittedName>
</protein>
<reference evidence="2" key="1">
    <citation type="submission" date="2023-03" db="EMBL/GenBank/DDBJ databases">
        <title>Massive genome expansion in bonnet fungi (Mycena s.s.) driven by repeated elements and novel gene families across ecological guilds.</title>
        <authorList>
            <consortium name="Lawrence Berkeley National Laboratory"/>
            <person name="Harder C.B."/>
            <person name="Miyauchi S."/>
            <person name="Viragh M."/>
            <person name="Kuo A."/>
            <person name="Thoen E."/>
            <person name="Andreopoulos B."/>
            <person name="Lu D."/>
            <person name="Skrede I."/>
            <person name="Drula E."/>
            <person name="Henrissat B."/>
            <person name="Morin E."/>
            <person name="Kohler A."/>
            <person name="Barry K."/>
            <person name="LaButti K."/>
            <person name="Morin E."/>
            <person name="Salamov A."/>
            <person name="Lipzen A."/>
            <person name="Mereny Z."/>
            <person name="Hegedus B."/>
            <person name="Baldrian P."/>
            <person name="Stursova M."/>
            <person name="Weitz H."/>
            <person name="Taylor A."/>
            <person name="Grigoriev I.V."/>
            <person name="Nagy L.G."/>
            <person name="Martin F."/>
            <person name="Kauserud H."/>
        </authorList>
    </citation>
    <scope>NUCLEOTIDE SEQUENCE</scope>
    <source>
        <strain evidence="2">CBHHK188m</strain>
    </source>
</reference>
<feature type="compositionally biased region" description="Low complexity" evidence="1">
    <location>
        <begin position="104"/>
        <end position="124"/>
    </location>
</feature>
<feature type="compositionally biased region" description="Polar residues" evidence="1">
    <location>
        <begin position="11"/>
        <end position="22"/>
    </location>
</feature>
<organism evidence="2 3">
    <name type="scientific">Mycena maculata</name>
    <dbReference type="NCBI Taxonomy" id="230809"/>
    <lineage>
        <taxon>Eukaryota</taxon>
        <taxon>Fungi</taxon>
        <taxon>Dikarya</taxon>
        <taxon>Basidiomycota</taxon>
        <taxon>Agaricomycotina</taxon>
        <taxon>Agaricomycetes</taxon>
        <taxon>Agaricomycetidae</taxon>
        <taxon>Agaricales</taxon>
        <taxon>Marasmiineae</taxon>
        <taxon>Mycenaceae</taxon>
        <taxon>Mycena</taxon>
    </lineage>
</organism>
<gene>
    <name evidence="2" type="ORF">DFH07DRAFT_844896</name>
</gene>
<evidence type="ECO:0000256" key="1">
    <source>
        <dbReference type="SAM" id="MobiDB-lite"/>
    </source>
</evidence>
<comment type="caution">
    <text evidence="2">The sequence shown here is derived from an EMBL/GenBank/DDBJ whole genome shotgun (WGS) entry which is preliminary data.</text>
</comment>
<feature type="compositionally biased region" description="Low complexity" evidence="1">
    <location>
        <begin position="269"/>
        <end position="281"/>
    </location>
</feature>
<feature type="compositionally biased region" description="Low complexity" evidence="1">
    <location>
        <begin position="307"/>
        <end position="344"/>
    </location>
</feature>
<feature type="compositionally biased region" description="Basic and acidic residues" evidence="1">
    <location>
        <begin position="388"/>
        <end position="399"/>
    </location>
</feature>
<evidence type="ECO:0000313" key="2">
    <source>
        <dbReference type="EMBL" id="KAJ7734354.1"/>
    </source>
</evidence>
<dbReference type="Proteomes" id="UP001215280">
    <property type="component" value="Unassembled WGS sequence"/>
</dbReference>